<name>A0AAW2VUZ1_9LAMI</name>
<dbReference type="EMBL" id="JACGWN010000009">
    <property type="protein sequence ID" value="KAL0432719.1"/>
    <property type="molecule type" value="Genomic_DNA"/>
</dbReference>
<dbReference type="SUPFAM" id="SSF52279">
    <property type="entry name" value="Beta-D-glucan exohydrolase, C-terminal domain"/>
    <property type="match status" value="1"/>
</dbReference>
<protein>
    <submittedName>
        <fullName evidence="8">Beta-D-xylosidase 7</fullName>
    </submittedName>
</protein>
<dbReference type="InterPro" id="IPR017853">
    <property type="entry name" value="GH"/>
</dbReference>
<dbReference type="PANTHER" id="PTHR42721">
    <property type="entry name" value="SUGAR HYDROLASE-RELATED"/>
    <property type="match status" value="1"/>
</dbReference>
<dbReference type="Pfam" id="PF14310">
    <property type="entry name" value="Fn3-like"/>
    <property type="match status" value="1"/>
</dbReference>
<dbReference type="Pfam" id="PF00933">
    <property type="entry name" value="Glyco_hydro_3"/>
    <property type="match status" value="1"/>
</dbReference>
<proteinExistence type="inferred from homology"/>
<dbReference type="AlphaFoldDB" id="A0AAW2VUZ1"/>
<dbReference type="FunFam" id="3.40.50.1700:FF:000001">
    <property type="entry name" value="probable beta-D-xylosidase 2"/>
    <property type="match status" value="1"/>
</dbReference>
<evidence type="ECO:0000256" key="2">
    <source>
        <dbReference type="ARBA" id="ARBA00022729"/>
    </source>
</evidence>
<keyword evidence="4" id="KW-0326">Glycosidase</keyword>
<dbReference type="InterPro" id="IPR026891">
    <property type="entry name" value="Fn3-like"/>
</dbReference>
<keyword evidence="2 6" id="KW-0732">Signal</keyword>
<dbReference type="InterPro" id="IPR002772">
    <property type="entry name" value="Glyco_hydro_3_C"/>
</dbReference>
<dbReference type="GO" id="GO:0046556">
    <property type="term" value="F:alpha-L-arabinofuranosidase activity"/>
    <property type="evidence" value="ECO:0007669"/>
    <property type="project" value="TreeGrafter"/>
</dbReference>
<reference evidence="8" key="1">
    <citation type="submission" date="2020-06" db="EMBL/GenBank/DDBJ databases">
        <authorList>
            <person name="Li T."/>
            <person name="Hu X."/>
            <person name="Zhang T."/>
            <person name="Song X."/>
            <person name="Zhang H."/>
            <person name="Dai N."/>
            <person name="Sheng W."/>
            <person name="Hou X."/>
            <person name="Wei L."/>
        </authorList>
    </citation>
    <scope>NUCLEOTIDE SEQUENCE</scope>
    <source>
        <strain evidence="8">KEN1</strain>
        <tissue evidence="8">Leaf</tissue>
    </source>
</reference>
<dbReference type="InterPro" id="IPR036962">
    <property type="entry name" value="Glyco_hydro_3_N_sf"/>
</dbReference>
<evidence type="ECO:0000256" key="6">
    <source>
        <dbReference type="SAM" id="SignalP"/>
    </source>
</evidence>
<feature type="signal peptide" evidence="6">
    <location>
        <begin position="1"/>
        <end position="24"/>
    </location>
</feature>
<accession>A0AAW2VUZ1</accession>
<keyword evidence="3" id="KW-0378">Hydrolase</keyword>
<feature type="domain" description="Fibronectin type III-like" evidence="7">
    <location>
        <begin position="698"/>
        <end position="768"/>
    </location>
</feature>
<evidence type="ECO:0000256" key="4">
    <source>
        <dbReference type="ARBA" id="ARBA00023295"/>
    </source>
</evidence>
<evidence type="ECO:0000256" key="1">
    <source>
        <dbReference type="ARBA" id="ARBA00005336"/>
    </source>
</evidence>
<feature type="chain" id="PRO_5043340836" evidence="6">
    <location>
        <begin position="25"/>
        <end position="775"/>
    </location>
</feature>
<dbReference type="Gene3D" id="3.40.50.1700">
    <property type="entry name" value="Glycoside hydrolase family 3 C-terminal domain"/>
    <property type="match status" value="1"/>
</dbReference>
<evidence type="ECO:0000256" key="3">
    <source>
        <dbReference type="ARBA" id="ARBA00022801"/>
    </source>
</evidence>
<dbReference type="InterPro" id="IPR044993">
    <property type="entry name" value="BXL"/>
</dbReference>
<dbReference type="GO" id="GO:0031222">
    <property type="term" value="P:arabinan catabolic process"/>
    <property type="evidence" value="ECO:0007669"/>
    <property type="project" value="TreeGrafter"/>
</dbReference>
<comment type="similarity">
    <text evidence="1">Belongs to the glycosyl hydrolase 3 family.</text>
</comment>
<dbReference type="GO" id="GO:0009044">
    <property type="term" value="F:xylan 1,4-beta-xylosidase activity"/>
    <property type="evidence" value="ECO:0007669"/>
    <property type="project" value="InterPro"/>
</dbReference>
<sequence length="775" mass="84512">MSRHFSLNAVVILLSAILFLSAESDHSPPFSCDPSNPSTKSLPFCNAQLPVGSRAKDLVSRLTLDEKVQQLVNTAAAVPRLNISAYEWWSEALHGVSRHGKGVTFNSTVTAATMFPQVILAAASFDSQLWYRIAEAIGDEARAVFNVGQAKGMTFWAPNINIFRTRGGGEGKKHLEKTLLSPENTEWPMSGEFRGTATAAGSSGTATSKSRRVANTTLPMIWTTGTALLVTFLMQSKQDLADTYQPPFRACVEQGQASGIMCAYNRVNGVPTCADYDLLTKTARQQWGFQGYIASDCDAVAIIHDQQGYAKEPEDAVADVLKAGMDVNCGSYLKKYTRSAVAKKKVSESDIDRALENLFSVRMRLGLFNGDPRNLPYGDIDPSQVCSQNHFDLALEAAKSGIVLLKNDLGLLPFSRAETKSLAVIGPNANDSGVFVGNYEGLPCKKITILEALEQYYVNSTKYHQGCDFVNCTSAFTDEAVETAKQADYVVLVMGLDQTLEREKHDRVELGLPGKQESLVASVAEAAKRPVVLVLLCGGPVDVSFAKENPKIGSILWAGYPGEAGGVAVAQTLFGDHNPGGRLPVTWYPKDFIKVPMTDMRMRADPSTGYPGRTYRFYNGPKVYEFGRGLSYANYSYKFVSVSQNTLFLNNSLHENTVRQSGSVPFVPVAELGTQSCNRMMFSAQVRVHNPGEMSGKHPVLLFVRIENAGRGKAMKKLVGFRSVSLSPGETKEIAFVVNPCRDLSYADEDGVMLIEEGKLYLVVGDEDYPVNVVV</sequence>
<dbReference type="InterPro" id="IPR013783">
    <property type="entry name" value="Ig-like_fold"/>
</dbReference>
<dbReference type="Gene3D" id="3.20.20.300">
    <property type="entry name" value="Glycoside hydrolase, family 3, N-terminal domain"/>
    <property type="match status" value="2"/>
</dbReference>
<dbReference type="InterPro" id="IPR036881">
    <property type="entry name" value="Glyco_hydro_3_C_sf"/>
</dbReference>
<feature type="region of interest" description="Disordered" evidence="5">
    <location>
        <begin position="186"/>
        <end position="210"/>
    </location>
</feature>
<dbReference type="PANTHER" id="PTHR42721:SF3">
    <property type="entry name" value="BETA-D-XYLOSIDASE 5-RELATED"/>
    <property type="match status" value="1"/>
</dbReference>
<comment type="caution">
    <text evidence="8">The sequence shown here is derived from an EMBL/GenBank/DDBJ whole genome shotgun (WGS) entry which is preliminary data.</text>
</comment>
<dbReference type="SUPFAM" id="SSF51445">
    <property type="entry name" value="(Trans)glycosidases"/>
    <property type="match status" value="1"/>
</dbReference>
<dbReference type="GO" id="GO:0045493">
    <property type="term" value="P:xylan catabolic process"/>
    <property type="evidence" value="ECO:0007669"/>
    <property type="project" value="InterPro"/>
</dbReference>
<gene>
    <name evidence="8" type="ORF">Slati_2606200</name>
</gene>
<evidence type="ECO:0000313" key="8">
    <source>
        <dbReference type="EMBL" id="KAL0432719.1"/>
    </source>
</evidence>
<dbReference type="GO" id="GO:0009505">
    <property type="term" value="C:plant-type cell wall"/>
    <property type="evidence" value="ECO:0007669"/>
    <property type="project" value="TreeGrafter"/>
</dbReference>
<evidence type="ECO:0000259" key="7">
    <source>
        <dbReference type="SMART" id="SM01217"/>
    </source>
</evidence>
<evidence type="ECO:0000256" key="5">
    <source>
        <dbReference type="SAM" id="MobiDB-lite"/>
    </source>
</evidence>
<feature type="compositionally biased region" description="Low complexity" evidence="5">
    <location>
        <begin position="195"/>
        <end position="208"/>
    </location>
</feature>
<dbReference type="InterPro" id="IPR001764">
    <property type="entry name" value="Glyco_hydro_3_N"/>
</dbReference>
<dbReference type="Pfam" id="PF01915">
    <property type="entry name" value="Glyco_hydro_3_C"/>
    <property type="match status" value="1"/>
</dbReference>
<organism evidence="8">
    <name type="scientific">Sesamum latifolium</name>
    <dbReference type="NCBI Taxonomy" id="2727402"/>
    <lineage>
        <taxon>Eukaryota</taxon>
        <taxon>Viridiplantae</taxon>
        <taxon>Streptophyta</taxon>
        <taxon>Embryophyta</taxon>
        <taxon>Tracheophyta</taxon>
        <taxon>Spermatophyta</taxon>
        <taxon>Magnoliopsida</taxon>
        <taxon>eudicotyledons</taxon>
        <taxon>Gunneridae</taxon>
        <taxon>Pentapetalae</taxon>
        <taxon>asterids</taxon>
        <taxon>lamiids</taxon>
        <taxon>Lamiales</taxon>
        <taxon>Pedaliaceae</taxon>
        <taxon>Sesamum</taxon>
    </lineage>
</organism>
<dbReference type="SMART" id="SM01217">
    <property type="entry name" value="Fn3_like"/>
    <property type="match status" value="1"/>
</dbReference>
<dbReference type="Gene3D" id="2.60.40.10">
    <property type="entry name" value="Immunoglobulins"/>
    <property type="match status" value="1"/>
</dbReference>
<reference evidence="8" key="2">
    <citation type="journal article" date="2024" name="Plant">
        <title>Genomic evolution and insights into agronomic trait innovations of Sesamum species.</title>
        <authorList>
            <person name="Miao H."/>
            <person name="Wang L."/>
            <person name="Qu L."/>
            <person name="Liu H."/>
            <person name="Sun Y."/>
            <person name="Le M."/>
            <person name="Wang Q."/>
            <person name="Wei S."/>
            <person name="Zheng Y."/>
            <person name="Lin W."/>
            <person name="Duan Y."/>
            <person name="Cao H."/>
            <person name="Xiong S."/>
            <person name="Wang X."/>
            <person name="Wei L."/>
            <person name="Li C."/>
            <person name="Ma Q."/>
            <person name="Ju M."/>
            <person name="Zhao R."/>
            <person name="Li G."/>
            <person name="Mu C."/>
            <person name="Tian Q."/>
            <person name="Mei H."/>
            <person name="Zhang T."/>
            <person name="Gao T."/>
            <person name="Zhang H."/>
        </authorList>
    </citation>
    <scope>NUCLEOTIDE SEQUENCE</scope>
    <source>
        <strain evidence="8">KEN1</strain>
    </source>
</reference>